<keyword evidence="3" id="KW-0677">Repeat</keyword>
<feature type="domain" description="RING-type" evidence="11">
    <location>
        <begin position="16"/>
        <end position="54"/>
    </location>
</feature>
<dbReference type="InterPro" id="IPR034732">
    <property type="entry name" value="EPHD"/>
</dbReference>
<dbReference type="InterPro" id="IPR031099">
    <property type="entry name" value="BRCA1-associated"/>
</dbReference>
<dbReference type="Pfam" id="PF16589">
    <property type="entry name" value="BRCT_2"/>
    <property type="match status" value="1"/>
</dbReference>
<feature type="compositionally biased region" description="Basic residues" evidence="10">
    <location>
        <begin position="136"/>
        <end position="146"/>
    </location>
</feature>
<evidence type="ECO:0000259" key="13">
    <source>
        <dbReference type="PROSITE" id="PS51805"/>
    </source>
</evidence>
<dbReference type="GO" id="GO:0045944">
    <property type="term" value="P:positive regulation of transcription by RNA polymerase II"/>
    <property type="evidence" value="ECO:0007669"/>
    <property type="project" value="TreeGrafter"/>
</dbReference>
<dbReference type="SUPFAM" id="SSF52113">
    <property type="entry name" value="BRCT domain"/>
    <property type="match status" value="2"/>
</dbReference>
<dbReference type="InterPro" id="IPR036420">
    <property type="entry name" value="BRCT_dom_sf"/>
</dbReference>
<evidence type="ECO:0000259" key="12">
    <source>
        <dbReference type="PROSITE" id="PS50172"/>
    </source>
</evidence>
<dbReference type="PANTHER" id="PTHR13763:SF0">
    <property type="entry name" value="BREAST CANCER TYPE 1 SUSCEPTIBILITY PROTEIN"/>
    <property type="match status" value="1"/>
</dbReference>
<keyword evidence="8" id="KW-0539">Nucleus</keyword>
<dbReference type="GeneID" id="110791021"/>
<feature type="compositionally biased region" description="Low complexity" evidence="10">
    <location>
        <begin position="326"/>
        <end position="339"/>
    </location>
</feature>
<evidence type="ECO:0000256" key="10">
    <source>
        <dbReference type="SAM" id="MobiDB-lite"/>
    </source>
</evidence>
<keyword evidence="5 9" id="KW-0863">Zinc-finger</keyword>
<dbReference type="PANTHER" id="PTHR13763">
    <property type="entry name" value="BREAST CANCER TYPE 1 SUSCEPTIBILITY PROTEIN BRCA1"/>
    <property type="match status" value="1"/>
</dbReference>
<dbReference type="Proteomes" id="UP000813463">
    <property type="component" value="Chromosome 5"/>
</dbReference>
<keyword evidence="14" id="KW-1185">Reference proteome</keyword>
<keyword evidence="4" id="KW-0227">DNA damage</keyword>
<evidence type="ECO:0000256" key="1">
    <source>
        <dbReference type="ARBA" id="ARBA00004123"/>
    </source>
</evidence>
<dbReference type="InterPro" id="IPR001357">
    <property type="entry name" value="BRCT_dom"/>
</dbReference>
<evidence type="ECO:0000313" key="14">
    <source>
        <dbReference type="Proteomes" id="UP000813463"/>
    </source>
</evidence>
<gene>
    <name evidence="15" type="primary">LOC110791021</name>
</gene>
<sequence length="974" mass="108275">MPDSSHLERMGRELKCPICLSLFDSSVSLTCNHVFCNACIHKSMKSGSNCPVCKVPYQRREIRPAPHMDNLVSIYKNMEVASGLTLFVSQNGPSTKLPPAEIQSNDDLDAMREAGEETPEMKKCQRREVTPVASKMKSKRSGRNRGKSSFATNKRVQVPESPITESPARQEKDGLGQKKVVINNLVNKCSTIPSVYQLSTDKERPHMSPFFWLREEVERSSIQTDEEQLTLTCTPVKAPSFSDLKDSDDDVPPQNPLEEEPHSKYNTDIFDSEMFEWTQRERSPELCPSPFKEQVEETDCDTASRDAAAIRKTNIEQLANVNPQENNSNLYNAPLNNAYPRRKSKGSRNKSKTTHKRGGKENKGSRRNNMENEKALGGPKAPSDFMQCQGFDTGILLKSSKAAGTYKTRQCQSLDVNLMNEVDGHVLAKLPAASGSKRKDKKLGNIKRKIDSIEHIYEGDSLKRKKQMKNLAQPDNIEEKSISLNEVSFEKPCRVIKGSHKCNASHKPKKIRQLTSVLEQKITENVNLRGKVADGGENVNSKVAGSAEDNGVCGKSNNDNSVNSLKNRKVHCQKQMPALRKCDTVSIKCAFCHSSEDTEASGEMVHYSEGRPVLANHTEGSVIHSHKNCTEWAPNVYFEDNTAVNLEEELMRSRRIKCSLCGVKGASLGCYEKSCRKSFHIPCAKKLKECRWDADHFVILCPLHTSLKLPCELPTSQIRRGKYKSKGKLPSQRPQSAVKHATSTNRWDCGRPFEKVVLCCSALSTVEKEAVSELAKSSGAVLLGSWDPSITHVIASTNENGACKRTLKVMMGILEGKWILSIKWVEACMAAKRLVEGTPYEITCDIHGVQNGPLLGRLRHLNEEAKLFVGFNFYLTVDFEPAYKGYLQDLITAAGGTVLHRKPIAETYGIVVSASSTVIVYSIEPPANCDLRKKDTILNCRRSDAEALAISSGAKLANNSWVLNCIAGHKLQDL</sequence>
<dbReference type="InterPro" id="IPR013083">
    <property type="entry name" value="Znf_RING/FYVE/PHD"/>
</dbReference>
<feature type="domain" description="PHD-type" evidence="13">
    <location>
        <begin position="586"/>
        <end position="705"/>
    </location>
</feature>
<evidence type="ECO:0000256" key="8">
    <source>
        <dbReference type="ARBA" id="ARBA00023242"/>
    </source>
</evidence>
<evidence type="ECO:0000256" key="3">
    <source>
        <dbReference type="ARBA" id="ARBA00022737"/>
    </source>
</evidence>
<accession>A0A9R0IM73</accession>
<feature type="domain" description="BRCT" evidence="12">
    <location>
        <begin position="748"/>
        <end position="842"/>
    </location>
</feature>
<proteinExistence type="predicted"/>
<reference evidence="15" key="2">
    <citation type="submission" date="2025-08" db="UniProtKB">
        <authorList>
            <consortium name="RefSeq"/>
        </authorList>
    </citation>
    <scope>IDENTIFICATION</scope>
    <source>
        <tissue evidence="15">Leaf</tissue>
    </source>
</reference>
<keyword evidence="7" id="KW-0234">DNA repair</keyword>
<keyword evidence="6" id="KW-0862">Zinc</keyword>
<dbReference type="GO" id="GO:0008270">
    <property type="term" value="F:zinc ion binding"/>
    <property type="evidence" value="ECO:0007669"/>
    <property type="project" value="UniProtKB-KW"/>
</dbReference>
<dbReference type="Gene3D" id="3.30.40.10">
    <property type="entry name" value="Zinc/RING finger domain, C3HC4 (zinc finger)"/>
    <property type="match status" value="2"/>
</dbReference>
<feature type="compositionally biased region" description="Basic and acidic residues" evidence="10">
    <location>
        <begin position="359"/>
        <end position="374"/>
    </location>
</feature>
<dbReference type="SUPFAM" id="SSF57850">
    <property type="entry name" value="RING/U-box"/>
    <property type="match status" value="1"/>
</dbReference>
<feature type="region of interest" description="Disordered" evidence="10">
    <location>
        <begin position="114"/>
        <end position="175"/>
    </location>
</feature>
<dbReference type="Pfam" id="PF13923">
    <property type="entry name" value="zf-C3HC4_2"/>
    <property type="match status" value="1"/>
</dbReference>
<dbReference type="KEGG" id="soe:110791021"/>
<evidence type="ECO:0000256" key="2">
    <source>
        <dbReference type="ARBA" id="ARBA00022723"/>
    </source>
</evidence>
<evidence type="ECO:0000256" key="5">
    <source>
        <dbReference type="ARBA" id="ARBA00022771"/>
    </source>
</evidence>
<dbReference type="PROSITE" id="PS50089">
    <property type="entry name" value="ZF_RING_2"/>
    <property type="match status" value="1"/>
</dbReference>
<dbReference type="RefSeq" id="XP_021851478.2">
    <property type="nucleotide sequence ID" value="XM_021995786.2"/>
</dbReference>
<organism evidence="14 15">
    <name type="scientific">Spinacia oleracea</name>
    <name type="common">Spinach</name>
    <dbReference type="NCBI Taxonomy" id="3562"/>
    <lineage>
        <taxon>Eukaryota</taxon>
        <taxon>Viridiplantae</taxon>
        <taxon>Streptophyta</taxon>
        <taxon>Embryophyta</taxon>
        <taxon>Tracheophyta</taxon>
        <taxon>Spermatophyta</taxon>
        <taxon>Magnoliopsida</taxon>
        <taxon>eudicotyledons</taxon>
        <taxon>Gunneridae</taxon>
        <taxon>Pentapetalae</taxon>
        <taxon>Caryophyllales</taxon>
        <taxon>Chenopodiaceae</taxon>
        <taxon>Chenopodioideae</taxon>
        <taxon>Anserineae</taxon>
        <taxon>Spinacia</taxon>
    </lineage>
</organism>
<dbReference type="PROSITE" id="PS50172">
    <property type="entry name" value="BRCT"/>
    <property type="match status" value="2"/>
</dbReference>
<protein>
    <submittedName>
        <fullName evidence="15">Protein BREAST CANCER SUSCEPTIBILITY 1 homolog</fullName>
    </submittedName>
</protein>
<dbReference type="SMART" id="SM00292">
    <property type="entry name" value="BRCT"/>
    <property type="match status" value="2"/>
</dbReference>
<dbReference type="PROSITE" id="PS00518">
    <property type="entry name" value="ZF_RING_1"/>
    <property type="match status" value="1"/>
</dbReference>
<evidence type="ECO:0000256" key="7">
    <source>
        <dbReference type="ARBA" id="ARBA00023204"/>
    </source>
</evidence>
<reference evidence="14" key="1">
    <citation type="journal article" date="2021" name="Nat. Commun.">
        <title>Genomic analyses provide insights into spinach domestication and the genetic basis of agronomic traits.</title>
        <authorList>
            <person name="Cai X."/>
            <person name="Sun X."/>
            <person name="Xu C."/>
            <person name="Sun H."/>
            <person name="Wang X."/>
            <person name="Ge C."/>
            <person name="Zhang Z."/>
            <person name="Wang Q."/>
            <person name="Fei Z."/>
            <person name="Jiao C."/>
            <person name="Wang Q."/>
        </authorList>
    </citation>
    <scope>NUCLEOTIDE SEQUENCE [LARGE SCALE GENOMIC DNA]</scope>
    <source>
        <strain evidence="14">cv. Varoflay</strain>
    </source>
</reference>
<dbReference type="PROSITE" id="PS51805">
    <property type="entry name" value="EPHD"/>
    <property type="match status" value="1"/>
</dbReference>
<dbReference type="GO" id="GO:0004842">
    <property type="term" value="F:ubiquitin-protein transferase activity"/>
    <property type="evidence" value="ECO:0007669"/>
    <property type="project" value="TreeGrafter"/>
</dbReference>
<evidence type="ECO:0000259" key="11">
    <source>
        <dbReference type="PROSITE" id="PS50089"/>
    </source>
</evidence>
<feature type="domain" description="BRCT" evidence="12">
    <location>
        <begin position="863"/>
        <end position="974"/>
    </location>
</feature>
<keyword evidence="2" id="KW-0479">Metal-binding</keyword>
<evidence type="ECO:0000256" key="6">
    <source>
        <dbReference type="ARBA" id="ARBA00022833"/>
    </source>
</evidence>
<dbReference type="Gene3D" id="3.40.50.10190">
    <property type="entry name" value="BRCT domain"/>
    <property type="match status" value="2"/>
</dbReference>
<evidence type="ECO:0000313" key="15">
    <source>
        <dbReference type="RefSeq" id="XP_021851478.2"/>
    </source>
</evidence>
<dbReference type="SMART" id="SM00184">
    <property type="entry name" value="RING"/>
    <property type="match status" value="2"/>
</dbReference>
<feature type="region of interest" description="Disordered" evidence="10">
    <location>
        <begin position="320"/>
        <end position="384"/>
    </location>
</feature>
<dbReference type="GO" id="GO:0005634">
    <property type="term" value="C:nucleus"/>
    <property type="evidence" value="ECO:0007669"/>
    <property type="project" value="UniProtKB-SubCell"/>
</dbReference>
<dbReference type="InterPro" id="IPR017907">
    <property type="entry name" value="Znf_RING_CS"/>
</dbReference>
<dbReference type="CDD" id="cd17734">
    <property type="entry name" value="BRCT_Bard1_rpt1"/>
    <property type="match status" value="1"/>
</dbReference>
<dbReference type="Pfam" id="PF00533">
    <property type="entry name" value="BRCT"/>
    <property type="match status" value="1"/>
</dbReference>
<evidence type="ECO:0000256" key="4">
    <source>
        <dbReference type="ARBA" id="ARBA00022763"/>
    </source>
</evidence>
<dbReference type="AlphaFoldDB" id="A0A9R0IM73"/>
<name>A0A9R0IM73_SPIOL</name>
<feature type="compositionally biased region" description="Basic and acidic residues" evidence="10">
    <location>
        <begin position="114"/>
        <end position="129"/>
    </location>
</feature>
<evidence type="ECO:0000256" key="9">
    <source>
        <dbReference type="PROSITE-ProRule" id="PRU00175"/>
    </source>
</evidence>
<feature type="region of interest" description="Disordered" evidence="10">
    <location>
        <begin position="237"/>
        <end position="303"/>
    </location>
</feature>
<comment type="subcellular location">
    <subcellularLocation>
        <location evidence="1">Nucleus</location>
    </subcellularLocation>
</comment>
<feature type="compositionally biased region" description="Basic residues" evidence="10">
    <location>
        <begin position="340"/>
        <end position="358"/>
    </location>
</feature>
<dbReference type="InterPro" id="IPR001841">
    <property type="entry name" value="Znf_RING"/>
</dbReference>
<dbReference type="Pfam" id="PF13771">
    <property type="entry name" value="zf-HC5HC2H"/>
    <property type="match status" value="1"/>
</dbReference>
<dbReference type="GO" id="GO:0000724">
    <property type="term" value="P:double-strand break repair via homologous recombination"/>
    <property type="evidence" value="ECO:0007669"/>
    <property type="project" value="TreeGrafter"/>
</dbReference>